<dbReference type="HOGENOM" id="CLU_1733349_0_0_1"/>
<protein>
    <submittedName>
        <fullName evidence="1">Uncharacterized protein</fullName>
    </submittedName>
</protein>
<gene>
    <name evidence="1" type="ORF">DAPPUDRAFT_110171</name>
</gene>
<sequence>MSSTTLSNISLFHLQTWDAMGYKHPGAGSFKGGISGPPMAAGFRALPKVPVGLDIGGISAICDEQEIKEATVVKPCCVSLVGLVLTMDTVLRMKIQPTEYDHTNNVEHAMMEFRILSDLISQTATCYKDQEQRLADNLKLTSAQSQEAKTE</sequence>
<evidence type="ECO:0000313" key="2">
    <source>
        <dbReference type="Proteomes" id="UP000000305"/>
    </source>
</evidence>
<name>E9H5Q2_DAPPU</name>
<reference evidence="1 2" key="1">
    <citation type="journal article" date="2011" name="Science">
        <title>The ecoresponsive genome of Daphnia pulex.</title>
        <authorList>
            <person name="Colbourne J.K."/>
            <person name="Pfrender M.E."/>
            <person name="Gilbert D."/>
            <person name="Thomas W.K."/>
            <person name="Tucker A."/>
            <person name="Oakley T.H."/>
            <person name="Tokishita S."/>
            <person name="Aerts A."/>
            <person name="Arnold G.J."/>
            <person name="Basu M.K."/>
            <person name="Bauer D.J."/>
            <person name="Caceres C.E."/>
            <person name="Carmel L."/>
            <person name="Casola C."/>
            <person name="Choi J.H."/>
            <person name="Detter J.C."/>
            <person name="Dong Q."/>
            <person name="Dusheyko S."/>
            <person name="Eads B.D."/>
            <person name="Frohlich T."/>
            <person name="Geiler-Samerotte K.A."/>
            <person name="Gerlach D."/>
            <person name="Hatcher P."/>
            <person name="Jogdeo S."/>
            <person name="Krijgsveld J."/>
            <person name="Kriventseva E.V."/>
            <person name="Kultz D."/>
            <person name="Laforsch C."/>
            <person name="Lindquist E."/>
            <person name="Lopez J."/>
            <person name="Manak J.R."/>
            <person name="Muller J."/>
            <person name="Pangilinan J."/>
            <person name="Patwardhan R.P."/>
            <person name="Pitluck S."/>
            <person name="Pritham E.J."/>
            <person name="Rechtsteiner A."/>
            <person name="Rho M."/>
            <person name="Rogozin I.B."/>
            <person name="Sakarya O."/>
            <person name="Salamov A."/>
            <person name="Schaack S."/>
            <person name="Shapiro H."/>
            <person name="Shiga Y."/>
            <person name="Skalitzky C."/>
            <person name="Smith Z."/>
            <person name="Souvorov A."/>
            <person name="Sung W."/>
            <person name="Tang Z."/>
            <person name="Tsuchiya D."/>
            <person name="Tu H."/>
            <person name="Vos H."/>
            <person name="Wang M."/>
            <person name="Wolf Y.I."/>
            <person name="Yamagata H."/>
            <person name="Yamada T."/>
            <person name="Ye Y."/>
            <person name="Shaw J.R."/>
            <person name="Andrews J."/>
            <person name="Crease T.J."/>
            <person name="Tang H."/>
            <person name="Lucas S.M."/>
            <person name="Robertson H.M."/>
            <person name="Bork P."/>
            <person name="Koonin E.V."/>
            <person name="Zdobnov E.M."/>
            <person name="Grigoriev I.V."/>
            <person name="Lynch M."/>
            <person name="Boore J.L."/>
        </authorList>
    </citation>
    <scope>NUCLEOTIDE SEQUENCE [LARGE SCALE GENOMIC DNA]</scope>
</reference>
<dbReference type="Proteomes" id="UP000000305">
    <property type="component" value="Unassembled WGS sequence"/>
</dbReference>
<keyword evidence="2" id="KW-1185">Reference proteome</keyword>
<evidence type="ECO:0000313" key="1">
    <source>
        <dbReference type="EMBL" id="EFX72911.1"/>
    </source>
</evidence>
<organism evidence="1 2">
    <name type="scientific">Daphnia pulex</name>
    <name type="common">Water flea</name>
    <dbReference type="NCBI Taxonomy" id="6669"/>
    <lineage>
        <taxon>Eukaryota</taxon>
        <taxon>Metazoa</taxon>
        <taxon>Ecdysozoa</taxon>
        <taxon>Arthropoda</taxon>
        <taxon>Crustacea</taxon>
        <taxon>Branchiopoda</taxon>
        <taxon>Diplostraca</taxon>
        <taxon>Cladocera</taxon>
        <taxon>Anomopoda</taxon>
        <taxon>Daphniidae</taxon>
        <taxon>Daphnia</taxon>
    </lineage>
</organism>
<dbReference type="AlphaFoldDB" id="E9H5Q2"/>
<dbReference type="InParanoid" id="E9H5Q2"/>
<proteinExistence type="predicted"/>
<accession>E9H5Q2</accession>
<dbReference type="EMBL" id="GL732594">
    <property type="protein sequence ID" value="EFX72911.1"/>
    <property type="molecule type" value="Genomic_DNA"/>
</dbReference>
<dbReference type="KEGG" id="dpx:DAPPUDRAFT_110171"/>